<keyword evidence="2" id="KW-0472">Membrane</keyword>
<dbReference type="PANTHER" id="PTHR46224">
    <property type="entry name" value="ANKYRIN REPEAT FAMILY PROTEIN"/>
    <property type="match status" value="1"/>
</dbReference>
<feature type="transmembrane region" description="Helical" evidence="2">
    <location>
        <begin position="312"/>
        <end position="336"/>
    </location>
</feature>
<dbReference type="Gene3D" id="1.25.40.20">
    <property type="entry name" value="Ankyrin repeat-containing domain"/>
    <property type="match status" value="1"/>
</dbReference>
<sequence length="672" mass="72984">MATYKYWCPAAGASSSSPRPLNPSMCLVPANPDISGIGVRIAIYLQNLLGFIPAVWAVWDWKVTDHELESAETQSTTNLVLAFAILISCIVQAFTLGLTSYHATVVLSLSWMNNTNAFIYFLLYVHYKSQGLEPQVAPQWSSWIKHIQGQTKALFSLPTISLATTIGAQAATHNVASQTGRKDGKGGVKVLFRRIALFLGSLHLTLMAGLGIWLWSSPRSFGIADASCAVDSAHLAIVGARVPFGSNALRVVSLAVYSLFILPGFNLLLPMSAFLGLYLWHHARWVKVQSGTSASAAVGPIRARIARLYRTAVASPVFAVFVGLGFLLVVNIVFVADIELTLRRNQGIQETEEKQWGFGQILAMLLVFLPLRDVVEMILARRLHRQEEQIRKHVQAAAWTKAVLRKDVSSILQLVDEGADPNVSVEGGWTALEVAIVAQNSNAVHFLTHARHCAANVAIKFHDGRTPLQVAALDDNWEIIRILVDAKVDIDAVNADGQTALELAALEKKWGVAEGLITAGANPNLIFRDGRTVLELAANGRRWGTVRCLAGAAADLNHCFKGCKPDVWGEVDDGVANVRTILHAACYHREHDLISFLLDKGADPNAVAFEAEDEGKPGPPLMGAFEYGSAFHYVCSIEGDAALPLVRKALECGADPNLQGLTVRSLFRTDIV</sequence>
<reference evidence="3 4" key="1">
    <citation type="journal article" date="2019" name="Nat. Ecol. Evol.">
        <title>Megaphylogeny resolves global patterns of mushroom evolution.</title>
        <authorList>
            <person name="Varga T."/>
            <person name="Krizsan K."/>
            <person name="Foldi C."/>
            <person name="Dima B."/>
            <person name="Sanchez-Garcia M."/>
            <person name="Sanchez-Ramirez S."/>
            <person name="Szollosi G.J."/>
            <person name="Szarkandi J.G."/>
            <person name="Papp V."/>
            <person name="Albert L."/>
            <person name="Andreopoulos W."/>
            <person name="Angelini C."/>
            <person name="Antonin V."/>
            <person name="Barry K.W."/>
            <person name="Bougher N.L."/>
            <person name="Buchanan P."/>
            <person name="Buyck B."/>
            <person name="Bense V."/>
            <person name="Catcheside P."/>
            <person name="Chovatia M."/>
            <person name="Cooper J."/>
            <person name="Damon W."/>
            <person name="Desjardin D."/>
            <person name="Finy P."/>
            <person name="Geml J."/>
            <person name="Haridas S."/>
            <person name="Hughes K."/>
            <person name="Justo A."/>
            <person name="Karasinski D."/>
            <person name="Kautmanova I."/>
            <person name="Kiss B."/>
            <person name="Kocsube S."/>
            <person name="Kotiranta H."/>
            <person name="LaButti K.M."/>
            <person name="Lechner B.E."/>
            <person name="Liimatainen K."/>
            <person name="Lipzen A."/>
            <person name="Lukacs Z."/>
            <person name="Mihaltcheva S."/>
            <person name="Morgado L.N."/>
            <person name="Niskanen T."/>
            <person name="Noordeloos M.E."/>
            <person name="Ohm R.A."/>
            <person name="Ortiz-Santana B."/>
            <person name="Ovrebo C."/>
            <person name="Racz N."/>
            <person name="Riley R."/>
            <person name="Savchenko A."/>
            <person name="Shiryaev A."/>
            <person name="Soop K."/>
            <person name="Spirin V."/>
            <person name="Szebenyi C."/>
            <person name="Tomsovsky M."/>
            <person name="Tulloss R.E."/>
            <person name="Uehling J."/>
            <person name="Grigoriev I.V."/>
            <person name="Vagvolgyi C."/>
            <person name="Papp T."/>
            <person name="Martin F.M."/>
            <person name="Miettinen O."/>
            <person name="Hibbett D.S."/>
            <person name="Nagy L.G."/>
        </authorList>
    </citation>
    <scope>NUCLEOTIDE SEQUENCE [LARGE SCALE GENOMIC DNA]</scope>
    <source>
        <strain evidence="3 4">FP101781</strain>
    </source>
</reference>
<feature type="transmembrane region" description="Helical" evidence="2">
    <location>
        <begin position="254"/>
        <end position="280"/>
    </location>
</feature>
<dbReference type="AlphaFoldDB" id="A0A4Y7T5Q2"/>
<evidence type="ECO:0000313" key="3">
    <source>
        <dbReference type="EMBL" id="TEB29278.1"/>
    </source>
</evidence>
<dbReference type="OrthoDB" id="3351993at2759"/>
<dbReference type="PRINTS" id="PR01415">
    <property type="entry name" value="ANKYRIN"/>
</dbReference>
<accession>A0A4Y7T5Q2</accession>
<keyword evidence="1" id="KW-0040">ANK repeat</keyword>
<dbReference type="EMBL" id="QPFP01000028">
    <property type="protein sequence ID" value="TEB29278.1"/>
    <property type="molecule type" value="Genomic_DNA"/>
</dbReference>
<feature type="transmembrane region" description="Helical" evidence="2">
    <location>
        <begin position="79"/>
        <end position="99"/>
    </location>
</feature>
<feature type="repeat" description="ANK" evidence="1">
    <location>
        <begin position="496"/>
        <end position="528"/>
    </location>
</feature>
<evidence type="ECO:0000256" key="1">
    <source>
        <dbReference type="PROSITE-ProRule" id="PRU00023"/>
    </source>
</evidence>
<dbReference type="PANTHER" id="PTHR46224:SF64">
    <property type="entry name" value="IQ MOTIF AND ANKYRIN REPEAT DOMAIN-CONTAINING PROTEIN 1"/>
    <property type="match status" value="1"/>
</dbReference>
<organism evidence="3 4">
    <name type="scientific">Coprinellus micaceus</name>
    <name type="common">Glistening ink-cap mushroom</name>
    <name type="synonym">Coprinus micaceus</name>
    <dbReference type="NCBI Taxonomy" id="71717"/>
    <lineage>
        <taxon>Eukaryota</taxon>
        <taxon>Fungi</taxon>
        <taxon>Dikarya</taxon>
        <taxon>Basidiomycota</taxon>
        <taxon>Agaricomycotina</taxon>
        <taxon>Agaricomycetes</taxon>
        <taxon>Agaricomycetidae</taxon>
        <taxon>Agaricales</taxon>
        <taxon>Agaricineae</taxon>
        <taxon>Psathyrellaceae</taxon>
        <taxon>Coprinellus</taxon>
    </lineage>
</organism>
<gene>
    <name evidence="3" type="ORF">FA13DRAFT_671243</name>
</gene>
<dbReference type="SUPFAM" id="SSF48403">
    <property type="entry name" value="Ankyrin repeat"/>
    <property type="match status" value="1"/>
</dbReference>
<feature type="transmembrane region" description="Helical" evidence="2">
    <location>
        <begin position="105"/>
        <end position="125"/>
    </location>
</feature>
<dbReference type="Pfam" id="PF00023">
    <property type="entry name" value="Ank"/>
    <property type="match status" value="1"/>
</dbReference>
<comment type="caution">
    <text evidence="3">The sequence shown here is derived from an EMBL/GenBank/DDBJ whole genome shotgun (WGS) entry which is preliminary data.</text>
</comment>
<dbReference type="STRING" id="71717.A0A4Y7T5Q2"/>
<dbReference type="Proteomes" id="UP000298030">
    <property type="component" value="Unassembled WGS sequence"/>
</dbReference>
<keyword evidence="2" id="KW-1133">Transmembrane helix</keyword>
<dbReference type="SMART" id="SM00248">
    <property type="entry name" value="ANK"/>
    <property type="match status" value="7"/>
</dbReference>
<keyword evidence="4" id="KW-1185">Reference proteome</keyword>
<evidence type="ECO:0000313" key="4">
    <source>
        <dbReference type="Proteomes" id="UP000298030"/>
    </source>
</evidence>
<feature type="transmembrane region" description="Helical" evidence="2">
    <location>
        <begin position="195"/>
        <end position="215"/>
    </location>
</feature>
<feature type="repeat" description="ANK" evidence="1">
    <location>
        <begin position="463"/>
        <end position="495"/>
    </location>
</feature>
<keyword evidence="2" id="KW-0812">Transmembrane</keyword>
<dbReference type="InterPro" id="IPR036770">
    <property type="entry name" value="Ankyrin_rpt-contain_sf"/>
</dbReference>
<dbReference type="PROSITE" id="PS50088">
    <property type="entry name" value="ANK_REPEAT"/>
    <property type="match status" value="3"/>
</dbReference>
<feature type="repeat" description="ANK" evidence="1">
    <location>
        <begin position="577"/>
        <end position="609"/>
    </location>
</feature>
<dbReference type="InterPro" id="IPR051616">
    <property type="entry name" value="Cul2-RING_E3_ligase_SR"/>
</dbReference>
<dbReference type="InterPro" id="IPR002110">
    <property type="entry name" value="Ankyrin_rpt"/>
</dbReference>
<protein>
    <submittedName>
        <fullName evidence="3">Ankyrin</fullName>
    </submittedName>
</protein>
<dbReference type="Pfam" id="PF12796">
    <property type="entry name" value="Ank_2"/>
    <property type="match status" value="1"/>
</dbReference>
<dbReference type="PROSITE" id="PS50297">
    <property type="entry name" value="ANK_REP_REGION"/>
    <property type="match status" value="2"/>
</dbReference>
<feature type="transmembrane region" description="Helical" evidence="2">
    <location>
        <begin position="37"/>
        <end position="59"/>
    </location>
</feature>
<proteinExistence type="predicted"/>
<evidence type="ECO:0000256" key="2">
    <source>
        <dbReference type="SAM" id="Phobius"/>
    </source>
</evidence>
<name>A0A4Y7T5Q2_COPMI</name>